<name>A0A401S7E0_CHIPU</name>
<dbReference type="EMBL" id="BEZZ01000118">
    <property type="protein sequence ID" value="GCC26312.1"/>
    <property type="molecule type" value="Genomic_DNA"/>
</dbReference>
<sequence length="87" mass="9896">MEVKLSGRSQESFGAWPFKAFLQLRSWCLNYNSEISTPMISGSKTCYQPLNPVLHNNRFASRLNCEVGLRALWHLSPSSSTKNSEEM</sequence>
<evidence type="ECO:0000313" key="1">
    <source>
        <dbReference type="EMBL" id="GCC26312.1"/>
    </source>
</evidence>
<evidence type="ECO:0000313" key="2">
    <source>
        <dbReference type="Proteomes" id="UP000287033"/>
    </source>
</evidence>
<proteinExistence type="predicted"/>
<accession>A0A401S7E0</accession>
<comment type="caution">
    <text evidence="1">The sequence shown here is derived from an EMBL/GenBank/DDBJ whole genome shotgun (WGS) entry which is preliminary data.</text>
</comment>
<reference evidence="1 2" key="1">
    <citation type="journal article" date="2018" name="Nat. Ecol. Evol.">
        <title>Shark genomes provide insights into elasmobranch evolution and the origin of vertebrates.</title>
        <authorList>
            <person name="Hara Y"/>
            <person name="Yamaguchi K"/>
            <person name="Onimaru K"/>
            <person name="Kadota M"/>
            <person name="Koyanagi M"/>
            <person name="Keeley SD"/>
            <person name="Tatsumi K"/>
            <person name="Tanaka K"/>
            <person name="Motone F"/>
            <person name="Kageyama Y"/>
            <person name="Nozu R"/>
            <person name="Adachi N"/>
            <person name="Nishimura O"/>
            <person name="Nakagawa R"/>
            <person name="Tanegashima C"/>
            <person name="Kiyatake I"/>
            <person name="Matsumoto R"/>
            <person name="Murakumo K"/>
            <person name="Nishida K"/>
            <person name="Terakita A"/>
            <person name="Kuratani S"/>
            <person name="Sato K"/>
            <person name="Hyodo S Kuraku.S."/>
        </authorList>
    </citation>
    <scope>NUCLEOTIDE SEQUENCE [LARGE SCALE GENOMIC DNA]</scope>
</reference>
<dbReference type="AlphaFoldDB" id="A0A401S7E0"/>
<organism evidence="1 2">
    <name type="scientific">Chiloscyllium punctatum</name>
    <name type="common">Brownbanded bambooshark</name>
    <name type="synonym">Hemiscyllium punctatum</name>
    <dbReference type="NCBI Taxonomy" id="137246"/>
    <lineage>
        <taxon>Eukaryota</taxon>
        <taxon>Metazoa</taxon>
        <taxon>Chordata</taxon>
        <taxon>Craniata</taxon>
        <taxon>Vertebrata</taxon>
        <taxon>Chondrichthyes</taxon>
        <taxon>Elasmobranchii</taxon>
        <taxon>Galeomorphii</taxon>
        <taxon>Galeoidea</taxon>
        <taxon>Orectolobiformes</taxon>
        <taxon>Hemiscylliidae</taxon>
        <taxon>Chiloscyllium</taxon>
    </lineage>
</organism>
<gene>
    <name evidence="1" type="ORF">chiPu_0004728</name>
</gene>
<protein>
    <submittedName>
        <fullName evidence="1">Uncharacterized protein</fullName>
    </submittedName>
</protein>
<dbReference type="Proteomes" id="UP000287033">
    <property type="component" value="Unassembled WGS sequence"/>
</dbReference>
<keyword evidence="2" id="KW-1185">Reference proteome</keyword>